<accession>A0AAI9UNU8</accession>
<dbReference type="InterPro" id="IPR002937">
    <property type="entry name" value="Amino_oxidase"/>
</dbReference>
<evidence type="ECO:0000313" key="4">
    <source>
        <dbReference type="Proteomes" id="UP001239213"/>
    </source>
</evidence>
<evidence type="ECO:0000313" key="3">
    <source>
        <dbReference type="EMBL" id="KAK1461943.1"/>
    </source>
</evidence>
<dbReference type="SUPFAM" id="SSF51905">
    <property type="entry name" value="FAD/NAD(P)-binding domain"/>
    <property type="match status" value="1"/>
</dbReference>
<evidence type="ECO:0000256" key="1">
    <source>
        <dbReference type="SAM" id="MobiDB-lite"/>
    </source>
</evidence>
<comment type="caution">
    <text evidence="3">The sequence shown here is derived from an EMBL/GenBank/DDBJ whole genome shotgun (WGS) entry which is preliminary data.</text>
</comment>
<dbReference type="Gene3D" id="3.50.50.60">
    <property type="entry name" value="FAD/NAD(P)-binding domain"/>
    <property type="match status" value="1"/>
</dbReference>
<dbReference type="EMBL" id="MPDP01000271">
    <property type="protein sequence ID" value="KAK1461943.1"/>
    <property type="molecule type" value="Genomic_DNA"/>
</dbReference>
<sequence length="146" mass="15298">MLPSFSFKSEDASKTSANHRTPFSPIGSTSGSRLAQGQSSSDAEQKARPQAWVDTPQLIYSEWNKAAGDINQPLGSLPSNFSIGLVGAGITNVVLAFNLAKAGANVTLIEATDSVGGRLRSLPTADGVNVAEMGAMRFPPSEDLLY</sequence>
<dbReference type="InterPro" id="IPR036188">
    <property type="entry name" value="FAD/NAD-bd_sf"/>
</dbReference>
<name>A0AAI9UNU8_9PEZI</name>
<keyword evidence="4" id="KW-1185">Reference proteome</keyword>
<feature type="domain" description="Amine oxidase" evidence="2">
    <location>
        <begin position="95"/>
        <end position="145"/>
    </location>
</feature>
<feature type="compositionally biased region" description="Polar residues" evidence="1">
    <location>
        <begin position="14"/>
        <end position="42"/>
    </location>
</feature>
<dbReference type="Proteomes" id="UP001239213">
    <property type="component" value="Unassembled WGS sequence"/>
</dbReference>
<proteinExistence type="predicted"/>
<organism evidence="3 4">
    <name type="scientific">Colletotrichum cuscutae</name>
    <dbReference type="NCBI Taxonomy" id="1209917"/>
    <lineage>
        <taxon>Eukaryota</taxon>
        <taxon>Fungi</taxon>
        <taxon>Dikarya</taxon>
        <taxon>Ascomycota</taxon>
        <taxon>Pezizomycotina</taxon>
        <taxon>Sordariomycetes</taxon>
        <taxon>Hypocreomycetidae</taxon>
        <taxon>Glomerellales</taxon>
        <taxon>Glomerellaceae</taxon>
        <taxon>Colletotrichum</taxon>
        <taxon>Colletotrichum acutatum species complex</taxon>
    </lineage>
</organism>
<protein>
    <recommendedName>
        <fullName evidence="2">Amine oxidase domain-containing protein</fullName>
    </recommendedName>
</protein>
<dbReference type="Gene3D" id="3.90.660.10">
    <property type="match status" value="1"/>
</dbReference>
<dbReference type="AlphaFoldDB" id="A0AAI9UNU8"/>
<dbReference type="GO" id="GO:0016491">
    <property type="term" value="F:oxidoreductase activity"/>
    <property type="evidence" value="ECO:0007669"/>
    <property type="project" value="InterPro"/>
</dbReference>
<feature type="region of interest" description="Disordered" evidence="1">
    <location>
        <begin position="1"/>
        <end position="50"/>
    </location>
</feature>
<dbReference type="Pfam" id="PF01593">
    <property type="entry name" value="Amino_oxidase"/>
    <property type="match status" value="1"/>
</dbReference>
<gene>
    <name evidence="3" type="ORF">CCUS01_01533</name>
</gene>
<evidence type="ECO:0000259" key="2">
    <source>
        <dbReference type="Pfam" id="PF01593"/>
    </source>
</evidence>
<reference evidence="3" key="1">
    <citation type="submission" date="2016-11" db="EMBL/GenBank/DDBJ databases">
        <title>The genome sequence of Colletotrichum cuscutae.</title>
        <authorList>
            <person name="Baroncelli R."/>
        </authorList>
    </citation>
    <scope>NUCLEOTIDE SEQUENCE</scope>
    <source>
        <strain evidence="3">IMI 304802</strain>
    </source>
</reference>